<organism evidence="2 3">
    <name type="scientific">Tenacibaculum discolor</name>
    <dbReference type="NCBI Taxonomy" id="361581"/>
    <lineage>
        <taxon>Bacteria</taxon>
        <taxon>Pseudomonadati</taxon>
        <taxon>Bacteroidota</taxon>
        <taxon>Flavobacteriia</taxon>
        <taxon>Flavobacteriales</taxon>
        <taxon>Flavobacteriaceae</taxon>
        <taxon>Tenacibaculum</taxon>
    </lineage>
</organism>
<protein>
    <submittedName>
        <fullName evidence="2">Uncharacterized protein</fullName>
    </submittedName>
</protein>
<reference evidence="2" key="2">
    <citation type="submission" date="2017-10" db="EMBL/GenBank/DDBJ databases">
        <authorList>
            <person name="Enke T.N."/>
            <person name="Cordero O.X."/>
        </authorList>
    </citation>
    <scope>NUCLEOTIDE SEQUENCE</scope>
    <source>
        <strain evidence="2">4G03</strain>
    </source>
</reference>
<dbReference type="Proteomes" id="UP000222163">
    <property type="component" value="Unassembled WGS sequence"/>
</dbReference>
<gene>
    <name evidence="2" type="ORF">CSC81_09865</name>
    <name evidence="1" type="ORF">Q8W23_09035</name>
</gene>
<dbReference type="EMBL" id="PDUU01000008">
    <property type="protein sequence ID" value="PHN97376.1"/>
    <property type="molecule type" value="Genomic_DNA"/>
</dbReference>
<reference evidence="2 3" key="1">
    <citation type="journal article" date="2016" name="Nat. Commun.">
        <title>Microbial interactions lead to rapid micro-scale successions on model marine particles.</title>
        <authorList>
            <person name="Datta M.S."/>
            <person name="Sliwerska E."/>
            <person name="Gore J."/>
            <person name="Polz M.F."/>
            <person name="Cordero O.X."/>
        </authorList>
    </citation>
    <scope>NUCLEOTIDE SEQUENCE [LARGE SCALE GENOMIC DNA]</scope>
    <source>
        <strain evidence="2 3">4G03</strain>
    </source>
</reference>
<evidence type="ECO:0000313" key="3">
    <source>
        <dbReference type="Proteomes" id="UP000222163"/>
    </source>
</evidence>
<dbReference type="RefSeq" id="WP_099215589.1">
    <property type="nucleotide sequence ID" value="NZ_JAUYVU010000006.1"/>
</dbReference>
<name>A0A2G1BTM1_9FLAO</name>
<dbReference type="AlphaFoldDB" id="A0A2G1BTM1"/>
<sequence length="160" mass="18528">MTLENTYKDQDQINNIEVWFDEMVANLRYDQTLFDNDIIGEEKKKIYSAMINGDSDFVHSYARRTSSTHFISNIIDSYFKELLKSKSKPKSLALELSNSKILVWAEIKEDDELMEDTLILAEAKINAEYSKYGFHISSTIVEDCDNFTIPARYKEITIAS</sequence>
<evidence type="ECO:0000313" key="2">
    <source>
        <dbReference type="EMBL" id="PHN97376.1"/>
    </source>
</evidence>
<reference evidence="1 4" key="3">
    <citation type="submission" date="2023-07" db="EMBL/GenBank/DDBJ databases">
        <title>Genome content predicts the carbon catabolic preferences of heterotrophic bacteria.</title>
        <authorList>
            <person name="Gralka M."/>
        </authorList>
    </citation>
    <scope>NUCLEOTIDE SEQUENCE [LARGE SCALE GENOMIC DNA]</scope>
    <source>
        <strain evidence="1 4">4G03</strain>
    </source>
</reference>
<accession>A0A2G1BTM1</accession>
<dbReference type="EMBL" id="JAUYVU010000006">
    <property type="protein sequence ID" value="MDP2541614.1"/>
    <property type="molecule type" value="Genomic_DNA"/>
</dbReference>
<dbReference type="Proteomes" id="UP001242342">
    <property type="component" value="Unassembled WGS sequence"/>
</dbReference>
<comment type="caution">
    <text evidence="2">The sequence shown here is derived from an EMBL/GenBank/DDBJ whole genome shotgun (WGS) entry which is preliminary data.</text>
</comment>
<proteinExistence type="predicted"/>
<evidence type="ECO:0000313" key="4">
    <source>
        <dbReference type="Proteomes" id="UP001242342"/>
    </source>
</evidence>
<evidence type="ECO:0000313" key="1">
    <source>
        <dbReference type="EMBL" id="MDP2541614.1"/>
    </source>
</evidence>
<keyword evidence="4" id="KW-1185">Reference proteome</keyword>